<dbReference type="InterPro" id="IPR015882">
    <property type="entry name" value="HEX_bac_N"/>
</dbReference>
<dbReference type="Pfam" id="PF00728">
    <property type="entry name" value="Glyco_hydro_20"/>
    <property type="match status" value="1"/>
</dbReference>
<evidence type="ECO:0000313" key="8">
    <source>
        <dbReference type="EMBL" id="NML38803.1"/>
    </source>
</evidence>
<keyword evidence="2 8" id="KW-0378">Hydrolase</keyword>
<feature type="active site" description="Proton donor" evidence="4">
    <location>
        <position position="319"/>
    </location>
</feature>
<dbReference type="Gene3D" id="3.20.20.80">
    <property type="entry name" value="Glycosidases"/>
    <property type="match status" value="1"/>
</dbReference>
<dbReference type="GO" id="GO:0005975">
    <property type="term" value="P:carbohydrate metabolic process"/>
    <property type="evidence" value="ECO:0007669"/>
    <property type="project" value="InterPro"/>
</dbReference>
<dbReference type="InterPro" id="IPR052764">
    <property type="entry name" value="GH20_Enzymes"/>
</dbReference>
<organism evidence="8 9">
    <name type="scientific">Chitinophaga fulva</name>
    <dbReference type="NCBI Taxonomy" id="2728842"/>
    <lineage>
        <taxon>Bacteria</taxon>
        <taxon>Pseudomonadati</taxon>
        <taxon>Bacteroidota</taxon>
        <taxon>Chitinophagia</taxon>
        <taxon>Chitinophagales</taxon>
        <taxon>Chitinophagaceae</taxon>
        <taxon>Chitinophaga</taxon>
    </lineage>
</organism>
<dbReference type="InterPro" id="IPR013320">
    <property type="entry name" value="ConA-like_dom_sf"/>
</dbReference>
<dbReference type="Proteomes" id="UP000583266">
    <property type="component" value="Unassembled WGS sequence"/>
</dbReference>
<dbReference type="PANTHER" id="PTHR43678">
    <property type="entry name" value="PUTATIVE (AFU_ORTHOLOGUE AFUA_2G00640)-RELATED"/>
    <property type="match status" value="1"/>
</dbReference>
<dbReference type="InterPro" id="IPR025705">
    <property type="entry name" value="Beta_hexosaminidase_sua/sub"/>
</dbReference>
<feature type="domain" description="Beta-hexosaminidase bacterial type N-terminal" evidence="7">
    <location>
        <begin position="26"/>
        <end position="154"/>
    </location>
</feature>
<dbReference type="Pfam" id="PF02838">
    <property type="entry name" value="Glyco_hydro_20b"/>
    <property type="match status" value="1"/>
</dbReference>
<keyword evidence="9" id="KW-1185">Reference proteome</keyword>
<comment type="caution">
    <text evidence="8">The sequence shown here is derived from an EMBL/GenBank/DDBJ whole genome shotgun (WGS) entry which is preliminary data.</text>
</comment>
<dbReference type="RefSeq" id="WP_169225773.1">
    <property type="nucleotide sequence ID" value="NZ_JABBGC010000001.1"/>
</dbReference>
<dbReference type="AlphaFoldDB" id="A0A848GPU1"/>
<dbReference type="GO" id="GO:0004563">
    <property type="term" value="F:beta-N-acetylhexosaminidase activity"/>
    <property type="evidence" value="ECO:0007669"/>
    <property type="project" value="InterPro"/>
</dbReference>
<feature type="domain" description="Glycoside hydrolase family 20 catalytic" evidence="6">
    <location>
        <begin position="158"/>
        <end position="474"/>
    </location>
</feature>
<dbReference type="SUPFAM" id="SSF51445">
    <property type="entry name" value="(Trans)glycosidases"/>
    <property type="match status" value="1"/>
</dbReference>
<name>A0A848GPU1_9BACT</name>
<protein>
    <submittedName>
        <fullName evidence="8">Family 20 glycosylhydrolase</fullName>
    </submittedName>
</protein>
<dbReference type="SUPFAM" id="SSF49899">
    <property type="entry name" value="Concanavalin A-like lectins/glucanases"/>
    <property type="match status" value="1"/>
</dbReference>
<proteinExistence type="inferred from homology"/>
<dbReference type="SUPFAM" id="SSF55545">
    <property type="entry name" value="beta-N-acetylhexosaminidase-like domain"/>
    <property type="match status" value="1"/>
</dbReference>
<comment type="similarity">
    <text evidence="1">Belongs to the glycosyl hydrolase 20 family.</text>
</comment>
<dbReference type="PANTHER" id="PTHR43678:SF1">
    <property type="entry name" value="BETA-N-ACETYLHEXOSAMINIDASE"/>
    <property type="match status" value="1"/>
</dbReference>
<dbReference type="PRINTS" id="PR00738">
    <property type="entry name" value="GLHYDRLASE20"/>
</dbReference>
<keyword evidence="5" id="KW-0732">Signal</keyword>
<dbReference type="Pfam" id="PF13385">
    <property type="entry name" value="Laminin_G_3"/>
    <property type="match status" value="1"/>
</dbReference>
<dbReference type="InterPro" id="IPR017853">
    <property type="entry name" value="GH"/>
</dbReference>
<accession>A0A848GPU1</accession>
<dbReference type="InterPro" id="IPR015883">
    <property type="entry name" value="Glyco_hydro_20_cat"/>
</dbReference>
<evidence type="ECO:0000256" key="4">
    <source>
        <dbReference type="PIRSR" id="PIRSR625705-1"/>
    </source>
</evidence>
<feature type="signal peptide" evidence="5">
    <location>
        <begin position="1"/>
        <end position="19"/>
    </location>
</feature>
<feature type="chain" id="PRO_5032421784" evidence="5">
    <location>
        <begin position="20"/>
        <end position="694"/>
    </location>
</feature>
<evidence type="ECO:0000313" key="9">
    <source>
        <dbReference type="Proteomes" id="UP000583266"/>
    </source>
</evidence>
<dbReference type="CDD" id="cd06564">
    <property type="entry name" value="GH20_DspB_LnbB-like"/>
    <property type="match status" value="1"/>
</dbReference>
<evidence type="ECO:0000256" key="1">
    <source>
        <dbReference type="ARBA" id="ARBA00006285"/>
    </source>
</evidence>
<evidence type="ECO:0000256" key="5">
    <source>
        <dbReference type="SAM" id="SignalP"/>
    </source>
</evidence>
<evidence type="ECO:0000259" key="6">
    <source>
        <dbReference type="Pfam" id="PF00728"/>
    </source>
</evidence>
<dbReference type="InterPro" id="IPR029018">
    <property type="entry name" value="Hex-like_dom2"/>
</dbReference>
<dbReference type="Gene3D" id="2.60.120.200">
    <property type="match status" value="1"/>
</dbReference>
<dbReference type="Gene3D" id="3.30.379.10">
    <property type="entry name" value="Chitobiase/beta-hexosaminidase domain 2-like"/>
    <property type="match status" value="1"/>
</dbReference>
<reference evidence="8 9" key="1">
    <citation type="submission" date="2020-04" db="EMBL/GenBank/DDBJ databases">
        <title>Chitinophaga sp. G-6-1-13 sp. nov., isolated from soil.</title>
        <authorList>
            <person name="Dahal R.H."/>
            <person name="Chaudhary D.K."/>
        </authorList>
    </citation>
    <scope>NUCLEOTIDE SEQUENCE [LARGE SCALE GENOMIC DNA]</scope>
    <source>
        <strain evidence="8 9">G-6-1-13</strain>
    </source>
</reference>
<evidence type="ECO:0000259" key="7">
    <source>
        <dbReference type="Pfam" id="PF02838"/>
    </source>
</evidence>
<gene>
    <name evidence="8" type="ORF">HHL17_16470</name>
</gene>
<evidence type="ECO:0000256" key="3">
    <source>
        <dbReference type="ARBA" id="ARBA00023295"/>
    </source>
</evidence>
<sequence>MKKIIITTFLLGFFLPARSQNVNSAPVVIPGLQEWHGGNGQFTLRPASTIVLEPASSQALSATARILQQDLLQLTHIASLPIKTGMPAAGDIFLSLDKADTILGKEGYELAAARDVLRISGIENKGVFWGTRTLLQVLEQDSSHIHFPCGTARDRPRYEVRGFVLDAGRKFFSLDFLRQYVKFMSYYKMNDFHIHLNDNGSYKHFNKNWDSTYAAFRLQSDFYPALTAKDGSYSKQEFRDLQALANAYGVNIVPEIDVPAHSLAFSQFRHEIGSKKYGMDHLDLDNPVTYQVIDSVFMEYLAGPDPVFTGPEVHIGTDEYNKEAAEQFRAFTDHYIHLVEHYGKKARLWGSLTHASGKTPVKAKDVTMNLWYNGYADPIEMKKLGYNLISTPDGWLYIVPAAGYYYDYLNLRTLYDKWEPVQVGKVRFQDGDPQIKGGSFAVWNDRVGNGITEKDVHDRVFPAMQVLAQKMWRGTDTTQAYEAFATKAAAIGEGPGANMRGKLTANNGLVLQYEPGTHKGKDLSGSGRHIVGTTRTAIRKDGIHFSGGKSFAETPVPEIGYDYTISFSVNPDANNASNAVLFSSPHATVKLKQQQTGKLGFSREGYDYTFDYTVQANRWTQIAISGDHKGTRLYVNGTLVQNLEKQKVAFPGTNDSMRIVQTLFFPLKYIGDTTHAFKGVIKDLKVWNTADKLK</sequence>
<dbReference type="EMBL" id="JABBGC010000001">
    <property type="protein sequence ID" value="NML38803.1"/>
    <property type="molecule type" value="Genomic_DNA"/>
</dbReference>
<evidence type="ECO:0000256" key="2">
    <source>
        <dbReference type="ARBA" id="ARBA00022801"/>
    </source>
</evidence>
<keyword evidence="3" id="KW-0326">Glycosidase</keyword>